<dbReference type="SUPFAM" id="SSF51306">
    <property type="entry name" value="LexA/Signal peptidase"/>
    <property type="match status" value="1"/>
</dbReference>
<proteinExistence type="predicted"/>
<sequence>MTGRALILVTALAGVGALALTFGWGALPLYVWNASASVPVGLYRLQSTGERYVPELVAVMPPEPLAIFLADGGYLPRSVPMLKRVLALPGQTVCREGLTVMIDATPMGAARERDGQGRLLPVWQGCRVIAAGELFLMNWQSADSLDGRYFGPLPASAVIGRAHPVWIEKED</sequence>
<comment type="caution">
    <text evidence="2">The sequence shown here is derived from an EMBL/GenBank/DDBJ whole genome shotgun (WGS) entry which is preliminary data.</text>
</comment>
<dbReference type="Gene3D" id="2.10.109.10">
    <property type="entry name" value="Umud Fragment, subunit A"/>
    <property type="match status" value="1"/>
</dbReference>
<dbReference type="InterPro" id="IPR019533">
    <property type="entry name" value="Peptidase_S26"/>
</dbReference>
<dbReference type="Pfam" id="PF10502">
    <property type="entry name" value="Peptidase_S26"/>
    <property type="match status" value="1"/>
</dbReference>
<accession>A0ABS8KVS1</accession>
<reference evidence="2 3" key="1">
    <citation type="submission" date="2021-11" db="EMBL/GenBank/DDBJ databases">
        <authorList>
            <person name="Lee D.-H."/>
            <person name="Kim S.-B."/>
        </authorList>
    </citation>
    <scope>NUCLEOTIDE SEQUENCE [LARGE SCALE GENOMIC DNA]</scope>
    <source>
        <strain evidence="2 3">KCTC 52223</strain>
    </source>
</reference>
<feature type="domain" description="Peptidase S26" evidence="1">
    <location>
        <begin position="8"/>
        <end position="166"/>
    </location>
</feature>
<gene>
    <name evidence="2" type="ORF">LJ725_14470</name>
</gene>
<protein>
    <submittedName>
        <fullName evidence="2">S26 family signal peptidase</fullName>
    </submittedName>
</protein>
<dbReference type="Proteomes" id="UP001198862">
    <property type="component" value="Unassembled WGS sequence"/>
</dbReference>
<evidence type="ECO:0000313" key="2">
    <source>
        <dbReference type="EMBL" id="MCC8430176.1"/>
    </source>
</evidence>
<name>A0ABS8KVS1_9HYPH</name>
<evidence type="ECO:0000313" key="3">
    <source>
        <dbReference type="Proteomes" id="UP001198862"/>
    </source>
</evidence>
<dbReference type="InterPro" id="IPR036286">
    <property type="entry name" value="LexA/Signal_pep-like_sf"/>
</dbReference>
<dbReference type="EMBL" id="JAJISD010000005">
    <property type="protein sequence ID" value="MCC8430176.1"/>
    <property type="molecule type" value="Genomic_DNA"/>
</dbReference>
<dbReference type="RefSeq" id="WP_230551333.1">
    <property type="nucleotide sequence ID" value="NZ_JAJISD010000005.1"/>
</dbReference>
<organism evidence="2 3">
    <name type="scientific">Reyranella aquatilis</name>
    <dbReference type="NCBI Taxonomy" id="2035356"/>
    <lineage>
        <taxon>Bacteria</taxon>
        <taxon>Pseudomonadati</taxon>
        <taxon>Pseudomonadota</taxon>
        <taxon>Alphaproteobacteria</taxon>
        <taxon>Hyphomicrobiales</taxon>
        <taxon>Reyranellaceae</taxon>
        <taxon>Reyranella</taxon>
    </lineage>
</organism>
<evidence type="ECO:0000259" key="1">
    <source>
        <dbReference type="Pfam" id="PF10502"/>
    </source>
</evidence>
<keyword evidence="3" id="KW-1185">Reference proteome</keyword>